<dbReference type="Pfam" id="PF00903">
    <property type="entry name" value="Glyoxalase"/>
    <property type="match status" value="1"/>
</dbReference>
<dbReference type="Gene3D" id="3.30.720.110">
    <property type="match status" value="1"/>
</dbReference>
<dbReference type="PANTHER" id="PTHR34109">
    <property type="entry name" value="BNAUNNG04460D PROTEIN-RELATED"/>
    <property type="match status" value="1"/>
</dbReference>
<dbReference type="PROSITE" id="PS51819">
    <property type="entry name" value="VOC"/>
    <property type="match status" value="1"/>
</dbReference>
<gene>
    <name evidence="2" type="ORF">QNI19_30865</name>
</gene>
<reference evidence="2 3" key="1">
    <citation type="submission" date="2023-05" db="EMBL/GenBank/DDBJ databases">
        <authorList>
            <person name="Zhang X."/>
        </authorList>
    </citation>
    <scope>NUCLEOTIDE SEQUENCE [LARGE SCALE GENOMIC DNA]</scope>
    <source>
        <strain evidence="2 3">DM2B3-1</strain>
    </source>
</reference>
<dbReference type="PANTHER" id="PTHR34109:SF1">
    <property type="entry name" value="VOC DOMAIN-CONTAINING PROTEIN"/>
    <property type="match status" value="1"/>
</dbReference>
<comment type="caution">
    <text evidence="2">The sequence shown here is derived from an EMBL/GenBank/DDBJ whole genome shotgun (WGS) entry which is preliminary data.</text>
</comment>
<feature type="domain" description="VOC" evidence="1">
    <location>
        <begin position="15"/>
        <end position="134"/>
    </location>
</feature>
<dbReference type="InterPro" id="IPR004360">
    <property type="entry name" value="Glyas_Fos-R_dOase_dom"/>
</dbReference>
<dbReference type="EMBL" id="JASJOT010000031">
    <property type="protein sequence ID" value="MDJ1497381.1"/>
    <property type="molecule type" value="Genomic_DNA"/>
</dbReference>
<dbReference type="SUPFAM" id="SSF54593">
    <property type="entry name" value="Glyoxalase/Bleomycin resistance protein/Dihydroxybiphenyl dioxygenase"/>
    <property type="match status" value="1"/>
</dbReference>
<accession>A0ABT7CUN6</accession>
<proteinExistence type="predicted"/>
<name>A0ABT7CUN6_9BACT</name>
<sequence>MSDNKTHTVKTVPDGYTAVTPWIISPSTEKMIHFLTTVFDAEEVPNSRITDEEGVIIHAVVKIGNAMVMLFDARDGWGPTPTFLNLYVEDIEITYQKALALGATSVTDSTTLWFGEKVCRIIDPLGNLLWINQRIEEVDFTNPEEVRKRASSPEAIAGIAYIQKSLDEAIRKQKRLLQVSY</sequence>
<dbReference type="RefSeq" id="WP_314002924.1">
    <property type="nucleotide sequence ID" value="NZ_JASJOT010000031.1"/>
</dbReference>
<protein>
    <submittedName>
        <fullName evidence="2">VOC family protein</fullName>
    </submittedName>
</protein>
<keyword evidence="3" id="KW-1185">Reference proteome</keyword>
<dbReference type="Proteomes" id="UP001228581">
    <property type="component" value="Unassembled WGS sequence"/>
</dbReference>
<dbReference type="InterPro" id="IPR029068">
    <property type="entry name" value="Glyas_Bleomycin-R_OHBP_Dase"/>
</dbReference>
<evidence type="ECO:0000313" key="3">
    <source>
        <dbReference type="Proteomes" id="UP001228581"/>
    </source>
</evidence>
<evidence type="ECO:0000259" key="1">
    <source>
        <dbReference type="PROSITE" id="PS51819"/>
    </source>
</evidence>
<dbReference type="InterPro" id="IPR037523">
    <property type="entry name" value="VOC_core"/>
</dbReference>
<dbReference type="CDD" id="cd07246">
    <property type="entry name" value="VOC_like"/>
    <property type="match status" value="1"/>
</dbReference>
<dbReference type="Gene3D" id="3.30.720.120">
    <property type="match status" value="1"/>
</dbReference>
<organism evidence="2 3">
    <name type="scientific">Xanthocytophaga flava</name>
    <dbReference type="NCBI Taxonomy" id="3048013"/>
    <lineage>
        <taxon>Bacteria</taxon>
        <taxon>Pseudomonadati</taxon>
        <taxon>Bacteroidota</taxon>
        <taxon>Cytophagia</taxon>
        <taxon>Cytophagales</taxon>
        <taxon>Rhodocytophagaceae</taxon>
        <taxon>Xanthocytophaga</taxon>
    </lineage>
</organism>
<evidence type="ECO:0000313" key="2">
    <source>
        <dbReference type="EMBL" id="MDJ1497381.1"/>
    </source>
</evidence>